<dbReference type="InterPro" id="IPR005062">
    <property type="entry name" value="SAC3/GANP/THP3_conserved"/>
</dbReference>
<evidence type="ECO:0000256" key="5">
    <source>
        <dbReference type="ARBA" id="ARBA00013184"/>
    </source>
</evidence>
<feature type="compositionally biased region" description="Low complexity" evidence="25">
    <location>
        <begin position="422"/>
        <end position="453"/>
    </location>
</feature>
<reference evidence="27" key="2">
    <citation type="submission" date="2025-09" db="UniProtKB">
        <authorList>
            <consortium name="Ensembl"/>
        </authorList>
    </citation>
    <scope>IDENTIFICATION</scope>
</reference>
<feature type="compositionally biased region" description="Polar residues" evidence="25">
    <location>
        <begin position="66"/>
        <end position="134"/>
    </location>
</feature>
<gene>
    <name evidence="27" type="primary">mcm3ap</name>
</gene>
<feature type="region of interest" description="Disordered" evidence="25">
    <location>
        <begin position="791"/>
        <end position="883"/>
    </location>
</feature>
<evidence type="ECO:0000256" key="8">
    <source>
        <dbReference type="ARBA" id="ARBA00022481"/>
    </source>
</evidence>
<comment type="subcellular location">
    <subcellularLocation>
        <location evidence="1">Chromosome</location>
    </subcellularLocation>
    <subcellularLocation>
        <location evidence="2">Cytoplasm</location>
    </subcellularLocation>
    <subcellularLocation>
        <location evidence="3">Nucleus</location>
        <location evidence="3">Nuclear pore complex</location>
    </subcellularLocation>
    <subcellularLocation>
        <location evidence="4">Nucleus</location>
        <location evidence="4">Nucleoplasm</location>
    </subcellularLocation>
</comment>
<dbReference type="InterPro" id="IPR035979">
    <property type="entry name" value="RBD_domain_sf"/>
</dbReference>
<dbReference type="GO" id="GO:0006406">
    <property type="term" value="P:mRNA export from nucleus"/>
    <property type="evidence" value="ECO:0007669"/>
    <property type="project" value="TreeGrafter"/>
</dbReference>
<keyword evidence="6" id="KW-0813">Transport</keyword>
<evidence type="ECO:0000256" key="13">
    <source>
        <dbReference type="ARBA" id="ARBA00022859"/>
    </source>
</evidence>
<dbReference type="GO" id="GO:0061733">
    <property type="term" value="F:protein-lysine-acetyltransferase activity"/>
    <property type="evidence" value="ECO:0007669"/>
    <property type="project" value="UniProtKB-EC"/>
</dbReference>
<keyword evidence="16" id="KW-0811">Translocation</keyword>
<name>I3KJC0_ORENI</name>
<comment type="similarity">
    <text evidence="21">Belongs to the SAC3 family.</text>
</comment>
<feature type="compositionally biased region" description="Low complexity" evidence="25">
    <location>
        <begin position="821"/>
        <end position="854"/>
    </location>
</feature>
<feature type="compositionally biased region" description="Polar residues" evidence="25">
    <location>
        <begin position="709"/>
        <end position="719"/>
    </location>
</feature>
<dbReference type="EC" id="2.3.1.48" evidence="5"/>
<keyword evidence="11" id="KW-0808">Transferase</keyword>
<evidence type="ECO:0000256" key="7">
    <source>
        <dbReference type="ARBA" id="ARBA00022454"/>
    </source>
</evidence>
<keyword evidence="28" id="KW-1185">Reference proteome</keyword>
<feature type="compositionally biased region" description="Basic and acidic residues" evidence="25">
    <location>
        <begin position="638"/>
        <end position="659"/>
    </location>
</feature>
<evidence type="ECO:0000259" key="26">
    <source>
        <dbReference type="PROSITE" id="PS50250"/>
    </source>
</evidence>
<dbReference type="GO" id="GO:0002376">
    <property type="term" value="P:immune system process"/>
    <property type="evidence" value="ECO:0007669"/>
    <property type="project" value="UniProtKB-KW"/>
</dbReference>
<dbReference type="Pfam" id="PF03399">
    <property type="entry name" value="SAC3_GANP"/>
    <property type="match status" value="1"/>
</dbReference>
<comment type="function">
    <text evidence="23">As a component of the TREX-2 complex, involved in the export of mRNAs to the cytoplasm through the nuclear pores. Through the acetylation of histones, affects the assembly of nucleosomes at immunoglobulin variable region genes and promotes the recruitment and positioning of transcription complex to favor DNA cytosine deaminase AICDA/AID targeting, hence promoting somatic hypermutations.</text>
</comment>
<evidence type="ECO:0000256" key="10">
    <source>
        <dbReference type="ARBA" id="ARBA00022553"/>
    </source>
</evidence>
<evidence type="ECO:0000256" key="19">
    <source>
        <dbReference type="ARBA" id="ARBA00023242"/>
    </source>
</evidence>
<dbReference type="FunFam" id="1.25.40.990:FF:000003">
    <property type="entry name" value="germinal-center associated nuclear protein isoform X2"/>
    <property type="match status" value="1"/>
</dbReference>
<evidence type="ECO:0000256" key="21">
    <source>
        <dbReference type="ARBA" id="ARBA00038443"/>
    </source>
</evidence>
<evidence type="ECO:0000256" key="1">
    <source>
        <dbReference type="ARBA" id="ARBA00004286"/>
    </source>
</evidence>
<evidence type="ECO:0000256" key="20">
    <source>
        <dbReference type="ARBA" id="ARBA00023315"/>
    </source>
</evidence>
<sequence>MNPPNPFGSVQVGAFQTSSSSVKPSQLSSFGQQSSSTQAPQSVGFFGQPPPHGSNIFGQSPAFGQPSAQASAFGQPSAQASAFGQPSAQASAFGQPSTQASAFGQPSAQASAFGQPSAQASAFGQPPAQASSFGQPPAQVSAFGQPPAQVSAFGQPSAQASSFGQPSAQASAFGQPSAQASAFGQPSAQASAFGQPSAQASAFGQPSAQASAFGQPSSQASAFGQPSSQASAFGQPSAQASAFGQPSAQASAFGQPSAQASAFGQPSAQASAFGQPSAQASAFGQPSAQASAFGQPSAQASLFGKPPSGVSSTGFGGGTTPAFGQTGGPGQSSMFGQTPAFGQASGFGKQPPAIGQQPSGFGSPLRPAVSQPQPLGFGQPSSSSTSATTNTSLRGPGQNRSFAPSEFSFRPANEALFKPIFSASPEPTNPTTTSLSNSAFGGSQTTSSTTTTSDFPLLPKSESLDFSFSEPASAPSISSQSNPLSTDSSSGPATTLQFTFSQPATLTSSSTKAATTEPTTPSSFSFTPKTLQPQAAQLFAGTTFGQSSAFSETKTKEEASTDVKVHTSQGDISIFARLGKGTKRKDDPSISSTGLEKSAVPEEDVPPEADSLRHPPKRPLMRSRGPPRGLFSRALSSLRKDGAKPVRREAANKQEREEVQTQSGSLSTVELLLLACTHSLHPSLDSAKPSESKVATTTPNRRGSRTESMDSLSGMSPTDCTSLMCKNVPSALNRRDTIEKHFARFGKVHKIICRPAKNLTIVYFNDHVSAAKAKKKGKILQGKELLLLWQRKKQSKSGRPGTGKETSEGEGQEDMESKAGSSSPLRRPTLRPPTLSSTVTFSRSSPVKKPSPVKALQFDTEPQKESSTSQSQSSERPVPSSLLPLIGQVAETAEDKYRLLEQRDKILRQGRPKRTDLHLSKVFVGTCPDMCPEKERYMRETRNQLSAFEVIPSTETVDHKAAIKEYSRSSADQEEPLPHELRPLPVLSMTMDYLVTQIMDLGHDNYRDWYDFVWNRTRGIRKDIIQQHLCCPQTVSLIEKCTRFHVHCAHHLCEEHMSTFDPKINNENMTKCLQSLKEMYQDLATRHIFCPREPEFRQYSVLLKLNDGDILREVQQFRDEVRNSAEVKFAVQAFAAVNSNNFVRFFKLVKGASYLASCLLHRYFNQVRAKALKTLNMAHTVGPRSTLFPVNDVVRMLMFRTAAEATDFIQQYGLNVNDGMVELSRIAYQEPELPLSQKKSEVILAKRTVLIGEVVNGGPLPNPPQHTPVCSFDSQNKYRGEGGLIEATMNVFLPSLKIWNLTFFLSSLCTSLCDKNSLKHLFCRSLQDIMAELDGVVEEVVDAAVREMAEAGASYASAALKESSVQVEMMVSEVLRQMLQEVSAAEIKLEHERVAEEKRKLEEARLVCQQLVFNRLIAALDINLKKLFFREALNEKAEQVAKCTEQVCVSLVEETLNADIAVLVENLLEAELQRIHKYIKRWRDVVAVRRQLKRQMRGFPAAPCCVDPRFKLKALAPSAPAQPSIADLARGLVNLGNAGMLALSSTRLYNMKRGAIHQMRVHYYFQQLLDETVWAPLDLPALVTENIPNAPERIFWKAVVLLPSNHESVASLADRILSDWLEVKLGGHKESEGREEQPEGTLQTLTVTNTLQESGQCTHKVHISIKVSRGPLNEDGLSKMEESCELQGTSALIMLLPALPSVEPGQDEQDVPLLSALLQLKQLQQASAWHCPLPLVILVPGPDGGAADTQKLVEALKLHTLVKDGLISEYTFFFIPETTNDLQGSKQISQAMRWLAVRALPPFPLSCKTLVELIESTLSHEFSPRVYSHRLERAAAHLPSQDPAPVVQLYNAVLTHVADKVASQEFCGLSWPPGEFCLPDMRDFVPHLAWNSSQHLAWLREIIRSLQLPEWEQLSATDSWSELCSSIFRYAAKIPVSCRSQPLLMSRLENLLERVKLKSRRTRTPGYAGEDDACVDFSLIPWDDVLVICIDHKLKDWQIPKPPVCQDAVTEDGEILVYFPKYSLKGFQPPKEWTAAMRQTHREKQLSLPLRHAHLSFNLTVPECATLLCSA</sequence>
<keyword evidence="18" id="KW-0906">Nuclear pore complex</keyword>
<feature type="compositionally biased region" description="Gly residues" evidence="25">
    <location>
        <begin position="314"/>
        <end position="330"/>
    </location>
</feature>
<evidence type="ECO:0000256" key="6">
    <source>
        <dbReference type="ARBA" id="ARBA00022448"/>
    </source>
</evidence>
<keyword evidence="9" id="KW-0963">Cytoplasm</keyword>
<evidence type="ECO:0000256" key="18">
    <source>
        <dbReference type="ARBA" id="ARBA00023132"/>
    </source>
</evidence>
<keyword evidence="12" id="KW-0509">mRNA transport</keyword>
<evidence type="ECO:0000256" key="22">
    <source>
        <dbReference type="ARBA" id="ARBA00048940"/>
    </source>
</evidence>
<feature type="compositionally biased region" description="Low complexity" evidence="25">
    <location>
        <begin position="503"/>
        <end position="531"/>
    </location>
</feature>
<keyword evidence="10" id="KW-0597">Phosphoprotein</keyword>
<evidence type="ECO:0000256" key="3">
    <source>
        <dbReference type="ARBA" id="ARBA00004567"/>
    </source>
</evidence>
<evidence type="ECO:0000313" key="27">
    <source>
        <dbReference type="Ensembl" id="ENSONIP00000021215.2"/>
    </source>
</evidence>
<dbReference type="GO" id="GO:0005654">
    <property type="term" value="C:nucleoplasm"/>
    <property type="evidence" value="ECO:0007669"/>
    <property type="project" value="UniProtKB-SubCell"/>
</dbReference>
<dbReference type="Ensembl" id="ENSONIT00000021234.2">
    <property type="protein sequence ID" value="ENSONIP00000021215.2"/>
    <property type="gene ID" value="ENSONIG00000016836.2"/>
</dbReference>
<proteinExistence type="inferred from homology"/>
<dbReference type="GeneTree" id="ENSGT00940000156322"/>
<evidence type="ECO:0000256" key="23">
    <source>
        <dbReference type="ARBA" id="ARBA00055631"/>
    </source>
</evidence>
<feature type="compositionally biased region" description="Polar residues" evidence="25">
    <location>
        <begin position="152"/>
        <end position="300"/>
    </location>
</feature>
<accession>I3KJC0</accession>
<evidence type="ECO:0000256" key="4">
    <source>
        <dbReference type="ARBA" id="ARBA00004642"/>
    </source>
</evidence>
<dbReference type="PROSITE" id="PS50250">
    <property type="entry name" value="PCI"/>
    <property type="match status" value="1"/>
</dbReference>
<dbReference type="InterPro" id="IPR012677">
    <property type="entry name" value="Nucleotide-bd_a/b_plait_sf"/>
</dbReference>
<keyword evidence="14" id="KW-0653">Protein transport</keyword>
<keyword evidence="13" id="KW-0391">Immunity</keyword>
<organism evidence="27 28">
    <name type="scientific">Oreochromis niloticus</name>
    <name type="common">Nile tilapia</name>
    <name type="synonym">Tilapia nilotica</name>
    <dbReference type="NCBI Taxonomy" id="8128"/>
    <lineage>
        <taxon>Eukaryota</taxon>
        <taxon>Metazoa</taxon>
        <taxon>Chordata</taxon>
        <taxon>Craniata</taxon>
        <taxon>Vertebrata</taxon>
        <taxon>Euteleostomi</taxon>
        <taxon>Actinopterygii</taxon>
        <taxon>Neopterygii</taxon>
        <taxon>Teleostei</taxon>
        <taxon>Neoteleostei</taxon>
        <taxon>Acanthomorphata</taxon>
        <taxon>Ovalentaria</taxon>
        <taxon>Cichlomorphae</taxon>
        <taxon>Cichliformes</taxon>
        <taxon>Cichlidae</taxon>
        <taxon>African cichlids</taxon>
        <taxon>Pseudocrenilabrinae</taxon>
        <taxon>Oreochromini</taxon>
        <taxon>Oreochromis</taxon>
    </lineage>
</organism>
<dbReference type="InterPro" id="IPR045107">
    <property type="entry name" value="SAC3/GANP/THP3"/>
</dbReference>
<dbReference type="GO" id="GO:0015031">
    <property type="term" value="P:protein transport"/>
    <property type="evidence" value="ECO:0007669"/>
    <property type="project" value="UniProtKB-KW"/>
</dbReference>
<keyword evidence="7" id="KW-0158">Chromosome</keyword>
<comment type="catalytic activity">
    <reaction evidence="22">
        <text>L-lysyl-[histone] + acetyl-CoA = N(6)-acetyl-L-lysyl-[histone] + CoA + H(+)</text>
        <dbReference type="Rhea" id="RHEA:21992"/>
        <dbReference type="Rhea" id="RHEA-COMP:9845"/>
        <dbReference type="Rhea" id="RHEA-COMP:11338"/>
        <dbReference type="ChEBI" id="CHEBI:15378"/>
        <dbReference type="ChEBI" id="CHEBI:29969"/>
        <dbReference type="ChEBI" id="CHEBI:57287"/>
        <dbReference type="ChEBI" id="CHEBI:57288"/>
        <dbReference type="ChEBI" id="CHEBI:61930"/>
        <dbReference type="EC" id="2.3.1.48"/>
    </reaction>
    <physiologicalReaction direction="left-to-right" evidence="22">
        <dbReference type="Rhea" id="RHEA:21993"/>
    </physiologicalReaction>
</comment>
<feature type="region of interest" description="Disordered" evidence="25">
    <location>
        <begin position="18"/>
        <end position="531"/>
    </location>
</feature>
<evidence type="ECO:0000256" key="25">
    <source>
        <dbReference type="SAM" id="MobiDB-lite"/>
    </source>
</evidence>
<dbReference type="GO" id="GO:0005737">
    <property type="term" value="C:cytoplasm"/>
    <property type="evidence" value="ECO:0007669"/>
    <property type="project" value="UniProtKB-SubCell"/>
</dbReference>
<evidence type="ECO:0000256" key="15">
    <source>
        <dbReference type="ARBA" id="ARBA00022990"/>
    </source>
</evidence>
<protein>
    <recommendedName>
        <fullName evidence="24">Germinal-center associated nuclear protein</fullName>
        <ecNumber evidence="5">2.3.1.48</ecNumber>
    </recommendedName>
</protein>
<evidence type="ECO:0000256" key="24">
    <source>
        <dbReference type="ARBA" id="ARBA00069544"/>
    </source>
</evidence>
<dbReference type="InterPro" id="IPR000717">
    <property type="entry name" value="PCI_dom"/>
</dbReference>
<keyword evidence="17" id="KW-0175">Coiled coil</keyword>
<feature type="region of interest" description="Disordered" evidence="25">
    <location>
        <begin position="682"/>
        <end position="719"/>
    </location>
</feature>
<dbReference type="PANTHER" id="PTHR12436:SF3">
    <property type="entry name" value="GERMINAL-CENTER ASSOCIATED NUCLEAR PROTEIN"/>
    <property type="match status" value="1"/>
</dbReference>
<dbReference type="Proteomes" id="UP000005207">
    <property type="component" value="Unplaced"/>
</dbReference>
<evidence type="ECO:0000256" key="16">
    <source>
        <dbReference type="ARBA" id="ARBA00023010"/>
    </source>
</evidence>
<evidence type="ECO:0000313" key="28">
    <source>
        <dbReference type="Proteomes" id="UP000005207"/>
    </source>
</evidence>
<feature type="domain" description="PCI" evidence="26">
    <location>
        <begin position="1065"/>
        <end position="1249"/>
    </location>
</feature>
<dbReference type="PANTHER" id="PTHR12436">
    <property type="entry name" value="80 KDA MCM3-ASSOCIATED PROTEIN"/>
    <property type="match status" value="1"/>
</dbReference>
<reference evidence="27" key="1">
    <citation type="submission" date="2025-08" db="UniProtKB">
        <authorList>
            <consortium name="Ensembl"/>
        </authorList>
    </citation>
    <scope>IDENTIFICATION</scope>
</reference>
<dbReference type="Pfam" id="PF16769">
    <property type="entry name" value="MCM3AP_GANP"/>
    <property type="match status" value="1"/>
</dbReference>
<keyword evidence="8" id="KW-0488">Methylation</keyword>
<evidence type="ECO:0000256" key="17">
    <source>
        <dbReference type="ARBA" id="ARBA00023054"/>
    </source>
</evidence>
<evidence type="ECO:0000256" key="2">
    <source>
        <dbReference type="ARBA" id="ARBA00004496"/>
    </source>
</evidence>
<keyword evidence="20" id="KW-0012">Acyltransferase</keyword>
<dbReference type="Gene3D" id="1.25.40.990">
    <property type="match status" value="1"/>
</dbReference>
<evidence type="ECO:0000256" key="12">
    <source>
        <dbReference type="ARBA" id="ARBA00022816"/>
    </source>
</evidence>
<evidence type="ECO:0000256" key="9">
    <source>
        <dbReference type="ARBA" id="ARBA00022490"/>
    </source>
</evidence>
<feature type="compositionally biased region" description="Basic and acidic residues" evidence="25">
    <location>
        <begin position="553"/>
        <end position="565"/>
    </location>
</feature>
<evidence type="ECO:0000256" key="11">
    <source>
        <dbReference type="ARBA" id="ARBA00022679"/>
    </source>
</evidence>
<dbReference type="Gene3D" id="3.30.70.330">
    <property type="match status" value="1"/>
</dbReference>
<feature type="compositionally biased region" description="Low complexity" evidence="25">
    <location>
        <begin position="381"/>
        <end position="392"/>
    </location>
</feature>
<dbReference type="GO" id="GO:0005694">
    <property type="term" value="C:chromosome"/>
    <property type="evidence" value="ECO:0007669"/>
    <property type="project" value="UniProtKB-SubCell"/>
</dbReference>
<dbReference type="GO" id="GO:0070390">
    <property type="term" value="C:transcription export complex 2"/>
    <property type="evidence" value="ECO:0007669"/>
    <property type="project" value="TreeGrafter"/>
</dbReference>
<dbReference type="Gene3D" id="6.10.250.1340">
    <property type="match status" value="1"/>
</dbReference>
<dbReference type="InterPro" id="IPR031907">
    <property type="entry name" value="MCM3AP_GANP"/>
</dbReference>
<dbReference type="SUPFAM" id="SSF54928">
    <property type="entry name" value="RNA-binding domain, RBD"/>
    <property type="match status" value="1"/>
</dbReference>
<keyword evidence="19" id="KW-0539">Nucleus</keyword>
<dbReference type="GO" id="GO:0003676">
    <property type="term" value="F:nucleic acid binding"/>
    <property type="evidence" value="ECO:0007669"/>
    <property type="project" value="InterPro"/>
</dbReference>
<evidence type="ECO:0000256" key="14">
    <source>
        <dbReference type="ARBA" id="ARBA00022927"/>
    </source>
</evidence>
<feature type="compositionally biased region" description="Low complexity" evidence="25">
    <location>
        <begin position="18"/>
        <end position="38"/>
    </location>
</feature>
<dbReference type="GO" id="GO:0005643">
    <property type="term" value="C:nuclear pore"/>
    <property type="evidence" value="ECO:0007669"/>
    <property type="project" value="UniProtKB-SubCell"/>
</dbReference>
<feature type="compositionally biased region" description="Polar residues" evidence="25">
    <location>
        <begin position="475"/>
        <end position="502"/>
    </location>
</feature>
<keyword evidence="15" id="KW-0007">Acetylation</keyword>
<feature type="region of interest" description="Disordered" evidence="25">
    <location>
        <begin position="549"/>
        <end position="663"/>
    </location>
</feature>